<name>F7NLK7_9FIRM</name>
<evidence type="ECO:0000313" key="2">
    <source>
        <dbReference type="Proteomes" id="UP000003240"/>
    </source>
</evidence>
<dbReference type="Proteomes" id="UP000003240">
    <property type="component" value="Unassembled WGS sequence"/>
</dbReference>
<sequence length="36" mass="4354">MQKSLAMMYIRILEGIYEKYKGDIFNDTCISEVRFF</sequence>
<comment type="caution">
    <text evidence="1">The sequence shown here is derived from an EMBL/GenBank/DDBJ whole genome shotgun (WGS) entry which is preliminary data.</text>
</comment>
<organism evidence="1 2">
    <name type="scientific">Acetonema longum DSM 6540</name>
    <dbReference type="NCBI Taxonomy" id="1009370"/>
    <lineage>
        <taxon>Bacteria</taxon>
        <taxon>Bacillati</taxon>
        <taxon>Bacillota</taxon>
        <taxon>Negativicutes</taxon>
        <taxon>Acetonemataceae</taxon>
        <taxon>Acetonema</taxon>
    </lineage>
</organism>
<reference evidence="1 2" key="1">
    <citation type="journal article" date="2011" name="EMBO J.">
        <title>Structural diversity of bacterial flagellar motors.</title>
        <authorList>
            <person name="Chen S."/>
            <person name="Beeby M."/>
            <person name="Murphy G.E."/>
            <person name="Leadbetter J.R."/>
            <person name="Hendrixson D.R."/>
            <person name="Briegel A."/>
            <person name="Li Z."/>
            <person name="Shi J."/>
            <person name="Tocheva E.I."/>
            <person name="Muller A."/>
            <person name="Dobro M.J."/>
            <person name="Jensen G.J."/>
        </authorList>
    </citation>
    <scope>NUCLEOTIDE SEQUENCE [LARGE SCALE GENOMIC DNA]</scope>
    <source>
        <strain evidence="1 2">DSM 6540</strain>
    </source>
</reference>
<gene>
    <name evidence="1" type="ORF">ALO_14897</name>
</gene>
<dbReference type="EMBL" id="AFGF01000135">
    <property type="protein sequence ID" value="EGO63102.1"/>
    <property type="molecule type" value="Genomic_DNA"/>
</dbReference>
<keyword evidence="2" id="KW-1185">Reference proteome</keyword>
<accession>F7NLK7</accession>
<protein>
    <submittedName>
        <fullName evidence="1">Uncharacterized protein</fullName>
    </submittedName>
</protein>
<proteinExistence type="predicted"/>
<evidence type="ECO:0000313" key="1">
    <source>
        <dbReference type="EMBL" id="EGO63102.1"/>
    </source>
</evidence>
<dbReference type="AlphaFoldDB" id="F7NLK7"/>